<evidence type="ECO:0000313" key="1">
    <source>
        <dbReference type="EMBL" id="KAK1862541.1"/>
    </source>
</evidence>
<evidence type="ECO:0000313" key="2">
    <source>
        <dbReference type="Proteomes" id="UP000798662"/>
    </source>
</evidence>
<reference evidence="1" key="1">
    <citation type="submission" date="2019-11" db="EMBL/GenBank/DDBJ databases">
        <title>Nori genome reveals adaptations in red seaweeds to the harsh intertidal environment.</title>
        <authorList>
            <person name="Wang D."/>
            <person name="Mao Y."/>
        </authorList>
    </citation>
    <scope>NUCLEOTIDE SEQUENCE</scope>
    <source>
        <tissue evidence="1">Gametophyte</tissue>
    </source>
</reference>
<comment type="caution">
    <text evidence="1">The sequence shown here is derived from an EMBL/GenBank/DDBJ whole genome shotgun (WGS) entry which is preliminary data.</text>
</comment>
<protein>
    <submittedName>
        <fullName evidence="1">Uncharacterized protein</fullName>
    </submittedName>
</protein>
<gene>
    <name evidence="1" type="ORF">I4F81_005109</name>
</gene>
<dbReference type="EMBL" id="CM020618">
    <property type="protein sequence ID" value="KAK1862541.1"/>
    <property type="molecule type" value="Genomic_DNA"/>
</dbReference>
<proteinExistence type="predicted"/>
<sequence length="161" mass="17231">MLPLLIKICQKDSRASEFETTLNFMNTSSVVNGLSLGLTAYFLVVGFTKLTPLFHRPTYAANAAAFRRYVGLTGLRRFGADATSVRVGAGASEVFLAIGLLTVHGDTAAWMLKAAMVAALATRLASGEAVVMPAAVLGVLFVLTTVRRVLRRELLAATKRE</sequence>
<dbReference type="Proteomes" id="UP000798662">
    <property type="component" value="Chromosome 1"/>
</dbReference>
<organism evidence="1 2">
    <name type="scientific">Pyropia yezoensis</name>
    <name type="common">Susabi-nori</name>
    <name type="synonym">Porphyra yezoensis</name>
    <dbReference type="NCBI Taxonomy" id="2788"/>
    <lineage>
        <taxon>Eukaryota</taxon>
        <taxon>Rhodophyta</taxon>
        <taxon>Bangiophyceae</taxon>
        <taxon>Bangiales</taxon>
        <taxon>Bangiaceae</taxon>
        <taxon>Pyropia</taxon>
    </lineage>
</organism>
<name>A0ACC3BXX4_PYRYE</name>
<keyword evidence="2" id="KW-1185">Reference proteome</keyword>
<accession>A0ACC3BXX4</accession>